<dbReference type="GeneID" id="84904402"/>
<organism evidence="1 2">
    <name type="scientific">Lancefieldella rimae (strain ATCC 49626 / DSM 7090 / CCUG 31168 / NBRC 15546 / VPI D140H-11A)</name>
    <name type="common">Atopobium rimae</name>
    <dbReference type="NCBI Taxonomy" id="553184"/>
    <lineage>
        <taxon>Bacteria</taxon>
        <taxon>Bacillati</taxon>
        <taxon>Actinomycetota</taxon>
        <taxon>Coriobacteriia</taxon>
        <taxon>Coriobacteriales</taxon>
        <taxon>Atopobiaceae</taxon>
        <taxon>Lancefieldella</taxon>
    </lineage>
</organism>
<reference evidence="1 2" key="1">
    <citation type="submission" date="2009-01" db="EMBL/GenBank/DDBJ databases">
        <authorList>
            <person name="Madupu R."/>
            <person name="Sebastian Y."/>
            <person name="Durkin A.S."/>
            <person name="Torralba M."/>
            <person name="Methe B."/>
            <person name="Sutton G.G."/>
            <person name="Strausberg R.L."/>
            <person name="Nelson K.E."/>
        </authorList>
    </citation>
    <scope>NUCLEOTIDE SEQUENCE [LARGE SCALE GENOMIC DNA]</scope>
    <source>
        <strain evidence="1 2">ATCC 49626</strain>
    </source>
</reference>
<protein>
    <submittedName>
        <fullName evidence="1">Uncharacterized protein</fullName>
    </submittedName>
</protein>
<name>B9CLL2_LANR4</name>
<gene>
    <name evidence="1" type="ORF">ATORI0001_1188</name>
</gene>
<comment type="caution">
    <text evidence="1">The sequence shown here is derived from an EMBL/GenBank/DDBJ whole genome shotgun (WGS) entry which is preliminary data.</text>
</comment>
<evidence type="ECO:0000313" key="2">
    <source>
        <dbReference type="Proteomes" id="UP000004070"/>
    </source>
</evidence>
<proteinExistence type="predicted"/>
<dbReference type="AlphaFoldDB" id="B9CLL2"/>
<sequence length="67" mass="7645">MTELPECMHLSFTTEYIEGLPAPSTYYTLSNAVGTVSVRVQRSGLADVVDDLRCMYVWLKDNEEELR</sequence>
<evidence type="ECO:0000313" key="1">
    <source>
        <dbReference type="EMBL" id="EEE17407.1"/>
    </source>
</evidence>
<dbReference type="RefSeq" id="WP_003149312.1">
    <property type="nucleotide sequence ID" value="NZ_ACFE01000002.1"/>
</dbReference>
<accession>B9CLL2</accession>
<dbReference type="EMBL" id="ACFE01000002">
    <property type="protein sequence ID" value="EEE17407.1"/>
    <property type="molecule type" value="Genomic_DNA"/>
</dbReference>
<dbReference type="Proteomes" id="UP000004070">
    <property type="component" value="Unassembled WGS sequence"/>
</dbReference>